<protein>
    <submittedName>
        <fullName evidence="1">Uncharacterized protein</fullName>
    </submittedName>
</protein>
<feature type="non-terminal residue" evidence="1">
    <location>
        <position position="99"/>
    </location>
</feature>
<proteinExistence type="predicted"/>
<comment type="caution">
    <text evidence="1">The sequence shown here is derived from an EMBL/GenBank/DDBJ whole genome shotgun (WGS) entry which is preliminary data.</text>
</comment>
<dbReference type="EMBL" id="LXQA010083715">
    <property type="protein sequence ID" value="MCI12317.1"/>
    <property type="molecule type" value="Genomic_DNA"/>
</dbReference>
<dbReference type="AlphaFoldDB" id="A0A392PL06"/>
<gene>
    <name evidence="1" type="ORF">A2U01_0033421</name>
</gene>
<accession>A0A392PL06</accession>
<reference evidence="1 2" key="1">
    <citation type="journal article" date="2018" name="Front. Plant Sci.">
        <title>Red Clover (Trifolium pratense) and Zigzag Clover (T. medium) - A Picture of Genomic Similarities and Differences.</title>
        <authorList>
            <person name="Dluhosova J."/>
            <person name="Istvanek J."/>
            <person name="Nedelnik J."/>
            <person name="Repkova J."/>
        </authorList>
    </citation>
    <scope>NUCLEOTIDE SEQUENCE [LARGE SCALE GENOMIC DNA]</scope>
    <source>
        <strain evidence="2">cv. 10/8</strain>
        <tissue evidence="1">Leaf</tissue>
    </source>
</reference>
<dbReference type="Proteomes" id="UP000265520">
    <property type="component" value="Unassembled WGS sequence"/>
</dbReference>
<evidence type="ECO:0000313" key="1">
    <source>
        <dbReference type="EMBL" id="MCI12317.1"/>
    </source>
</evidence>
<name>A0A392PL06_9FABA</name>
<evidence type="ECO:0000313" key="2">
    <source>
        <dbReference type="Proteomes" id="UP000265520"/>
    </source>
</evidence>
<sequence length="99" mass="11682">MVWKERILLHLGLMDINYAIRKDKPPSITETSLPDDVDRYEKWDRSNRLSMEFIKTNIPASIRGYFDQYDNVQILLKAIDEQFETSNTLALSQQDFQAK</sequence>
<organism evidence="1 2">
    <name type="scientific">Trifolium medium</name>
    <dbReference type="NCBI Taxonomy" id="97028"/>
    <lineage>
        <taxon>Eukaryota</taxon>
        <taxon>Viridiplantae</taxon>
        <taxon>Streptophyta</taxon>
        <taxon>Embryophyta</taxon>
        <taxon>Tracheophyta</taxon>
        <taxon>Spermatophyta</taxon>
        <taxon>Magnoliopsida</taxon>
        <taxon>eudicotyledons</taxon>
        <taxon>Gunneridae</taxon>
        <taxon>Pentapetalae</taxon>
        <taxon>rosids</taxon>
        <taxon>fabids</taxon>
        <taxon>Fabales</taxon>
        <taxon>Fabaceae</taxon>
        <taxon>Papilionoideae</taxon>
        <taxon>50 kb inversion clade</taxon>
        <taxon>NPAAA clade</taxon>
        <taxon>Hologalegina</taxon>
        <taxon>IRL clade</taxon>
        <taxon>Trifolieae</taxon>
        <taxon>Trifolium</taxon>
    </lineage>
</organism>
<keyword evidence="2" id="KW-1185">Reference proteome</keyword>